<evidence type="ECO:0000259" key="1">
    <source>
        <dbReference type="Pfam" id="PF08292"/>
    </source>
</evidence>
<dbReference type="InterPro" id="IPR012340">
    <property type="entry name" value="NA-bd_OB-fold"/>
</dbReference>
<name>A0A6P5S0V5_PRUAV</name>
<dbReference type="Gene3D" id="2.40.50.140">
    <property type="entry name" value="Nucleic acid-binding proteins"/>
    <property type="match status" value="1"/>
</dbReference>
<dbReference type="AlphaFoldDB" id="A0A6P5S0V5"/>
<reference evidence="3" key="1">
    <citation type="submission" date="2025-08" db="UniProtKB">
        <authorList>
            <consortium name="RefSeq"/>
        </authorList>
    </citation>
    <scope>IDENTIFICATION</scope>
</reference>
<feature type="domain" description="RNA polymerase III subunit Rpc25" evidence="1">
    <location>
        <begin position="8"/>
        <end position="125"/>
    </location>
</feature>
<evidence type="ECO:0000313" key="2">
    <source>
        <dbReference type="Proteomes" id="UP000515124"/>
    </source>
</evidence>
<dbReference type="Pfam" id="PF08292">
    <property type="entry name" value="RNA_pol_Rbc25"/>
    <property type="match status" value="1"/>
</dbReference>
<dbReference type="RefSeq" id="XP_021807026.1">
    <property type="nucleotide sequence ID" value="XM_021951334.1"/>
</dbReference>
<gene>
    <name evidence="3" type="primary">LOC110750945</name>
</gene>
<keyword evidence="2" id="KW-1185">Reference proteome</keyword>
<sequence>MFRPFVGEIIAANFKVSTANGLRLPLEFFDDIYVPIHLLPVPSHSEPDTRKRDRVIWSWKCPDSDAELVIDGMDQVLPNGRIKFQAHSVNYPPILIEQPEDSKPFAPTVVTGSIDFDGLDTVSWWDNAEDKDEEPEDP</sequence>
<protein>
    <submittedName>
        <fullName evidence="3">DNA-directed RNA polymerase III subunit rpc8-like</fullName>
    </submittedName>
</protein>
<organism evidence="2 3">
    <name type="scientific">Prunus avium</name>
    <name type="common">Cherry</name>
    <name type="synonym">Cerasus avium</name>
    <dbReference type="NCBI Taxonomy" id="42229"/>
    <lineage>
        <taxon>Eukaryota</taxon>
        <taxon>Viridiplantae</taxon>
        <taxon>Streptophyta</taxon>
        <taxon>Embryophyta</taxon>
        <taxon>Tracheophyta</taxon>
        <taxon>Spermatophyta</taxon>
        <taxon>Magnoliopsida</taxon>
        <taxon>eudicotyledons</taxon>
        <taxon>Gunneridae</taxon>
        <taxon>Pentapetalae</taxon>
        <taxon>rosids</taxon>
        <taxon>fabids</taxon>
        <taxon>Rosales</taxon>
        <taxon>Rosaceae</taxon>
        <taxon>Amygdaloideae</taxon>
        <taxon>Amygdaleae</taxon>
        <taxon>Prunus</taxon>
    </lineage>
</organism>
<dbReference type="InterPro" id="IPR013238">
    <property type="entry name" value="RNA_pol_III_Rbc25"/>
</dbReference>
<evidence type="ECO:0000313" key="3">
    <source>
        <dbReference type="RefSeq" id="XP_021807026.1"/>
    </source>
</evidence>
<dbReference type="GeneID" id="110750945"/>
<dbReference type="Proteomes" id="UP000515124">
    <property type="component" value="Unplaced"/>
</dbReference>
<dbReference type="KEGG" id="pavi:110750945"/>
<accession>A0A6P5S0V5</accession>
<proteinExistence type="predicted"/>